<reference evidence="9" key="1">
    <citation type="submission" date="2022-04" db="EMBL/GenBank/DDBJ databases">
        <title>A functionally conserved STORR gene fusion in Papaver species that diverged 16.8 million years ago.</title>
        <authorList>
            <person name="Catania T."/>
        </authorList>
    </citation>
    <scope>NUCLEOTIDE SEQUENCE</scope>
    <source>
        <strain evidence="9">S-188037</strain>
    </source>
</reference>
<keyword evidence="4" id="KW-0493">Microtubule</keyword>
<sequence>MLSLSRRPSNHINFVMEFNNPESDVSEQFQSVGGENLVVDKVNTIANSSTENVLSLGDRGTVNSLVGGVGDGSKIDEEMSGLSLSKESVEKVKDQMKDSEPSKSQGKSKNEKPSNSKRVSATLSKKIKDGKVKDGETAISNGSSSSGKSAERNKIVDPIKPKKSASTPLAALHVQDSGLKVSQSQGHGLKEQMKNLKPLNQASVGKAEENAHLASSSPTAGDPKPQRVGNMPSYGFSFKCDERAEKRKEFYSKLEEKIHAKEVEKSTLQEKSKETQEAELKRLRKKLAFKATPMPNFYQEPAPAKVELKKIPPTRAKSPKLGRPKMSPVANTIGNASQSGRPARMSLDERVSRDSPAKGTQPQQSKQSLRKSLPKLPSEKFPLPKETDVTSTQQSSETGLNHDGEPDQNIDDANVAETSHIESNHDATPFPEEQPQKEICE</sequence>
<comment type="similarity">
    <text evidence="2">Belongs to the TPX2 family.</text>
</comment>
<feature type="compositionally biased region" description="Basic and acidic residues" evidence="7">
    <location>
        <begin position="346"/>
        <end position="356"/>
    </location>
</feature>
<keyword evidence="6" id="KW-0175">Coiled coil</keyword>
<gene>
    <name evidence="9" type="ORF">MKW98_007347</name>
</gene>
<dbReference type="InterPro" id="IPR027329">
    <property type="entry name" value="TPX2_C"/>
</dbReference>
<feature type="compositionally biased region" description="Polar residues" evidence="7">
    <location>
        <begin position="329"/>
        <end position="340"/>
    </location>
</feature>
<evidence type="ECO:0000256" key="7">
    <source>
        <dbReference type="SAM" id="MobiDB-lite"/>
    </source>
</evidence>
<dbReference type="Pfam" id="PF06886">
    <property type="entry name" value="TPX2"/>
    <property type="match status" value="1"/>
</dbReference>
<keyword evidence="3" id="KW-0963">Cytoplasm</keyword>
<dbReference type="EMBL" id="JAJJMB010012081">
    <property type="protein sequence ID" value="KAI3891042.1"/>
    <property type="molecule type" value="Genomic_DNA"/>
</dbReference>
<feature type="compositionally biased region" description="Polar residues" evidence="7">
    <location>
        <begin position="358"/>
        <end position="367"/>
    </location>
</feature>
<evidence type="ECO:0000313" key="10">
    <source>
        <dbReference type="Proteomes" id="UP001202328"/>
    </source>
</evidence>
<feature type="coiled-coil region" evidence="6">
    <location>
        <begin position="251"/>
        <end position="286"/>
    </location>
</feature>
<evidence type="ECO:0000256" key="2">
    <source>
        <dbReference type="ARBA" id="ARBA00005885"/>
    </source>
</evidence>
<dbReference type="GO" id="GO:0008017">
    <property type="term" value="F:microtubule binding"/>
    <property type="evidence" value="ECO:0007669"/>
    <property type="project" value="InterPro"/>
</dbReference>
<evidence type="ECO:0000256" key="3">
    <source>
        <dbReference type="ARBA" id="ARBA00022490"/>
    </source>
</evidence>
<evidence type="ECO:0000259" key="8">
    <source>
        <dbReference type="Pfam" id="PF06886"/>
    </source>
</evidence>
<dbReference type="PANTHER" id="PTHR31358:SF29">
    <property type="entry name" value="PROTEIN WVD2-LIKE 5-RELATED"/>
    <property type="match status" value="1"/>
</dbReference>
<proteinExistence type="inferred from homology"/>
<name>A0AAD4XCG0_9MAGN</name>
<dbReference type="GO" id="GO:0005874">
    <property type="term" value="C:microtubule"/>
    <property type="evidence" value="ECO:0007669"/>
    <property type="project" value="UniProtKB-KW"/>
</dbReference>
<feature type="compositionally biased region" description="Basic and acidic residues" evidence="7">
    <location>
        <begin position="126"/>
        <end position="136"/>
    </location>
</feature>
<keyword evidence="10" id="KW-1185">Reference proteome</keyword>
<evidence type="ECO:0000313" key="9">
    <source>
        <dbReference type="EMBL" id="KAI3891042.1"/>
    </source>
</evidence>
<dbReference type="AlphaFoldDB" id="A0AAD4XCG0"/>
<comment type="caution">
    <text evidence="9">The sequence shown here is derived from an EMBL/GenBank/DDBJ whole genome shotgun (WGS) entry which is preliminary data.</text>
</comment>
<evidence type="ECO:0000256" key="5">
    <source>
        <dbReference type="ARBA" id="ARBA00023212"/>
    </source>
</evidence>
<feature type="compositionally biased region" description="Basic and acidic residues" evidence="7">
    <location>
        <begin position="149"/>
        <end position="160"/>
    </location>
</feature>
<comment type="subcellular location">
    <subcellularLocation>
        <location evidence="1">Cytoplasm</location>
        <location evidence="1">Cytoskeleton</location>
    </subcellularLocation>
</comment>
<feature type="compositionally biased region" description="Polar residues" evidence="7">
    <location>
        <begin position="389"/>
        <end position="399"/>
    </location>
</feature>
<feature type="compositionally biased region" description="Basic and acidic residues" evidence="7">
    <location>
        <begin position="87"/>
        <end position="101"/>
    </location>
</feature>
<dbReference type="Proteomes" id="UP001202328">
    <property type="component" value="Unassembled WGS sequence"/>
</dbReference>
<feature type="region of interest" description="Disordered" evidence="7">
    <location>
        <begin position="67"/>
        <end position="236"/>
    </location>
</feature>
<protein>
    <recommendedName>
        <fullName evidence="8">TPX2 C-terminal domain-containing protein</fullName>
    </recommendedName>
</protein>
<feature type="domain" description="TPX2 C-terminal" evidence="8">
    <location>
        <begin position="236"/>
        <end position="311"/>
    </location>
</feature>
<accession>A0AAD4XCG0</accession>
<evidence type="ECO:0000256" key="1">
    <source>
        <dbReference type="ARBA" id="ARBA00004245"/>
    </source>
</evidence>
<evidence type="ECO:0000256" key="6">
    <source>
        <dbReference type="SAM" id="Coils"/>
    </source>
</evidence>
<organism evidence="9 10">
    <name type="scientific">Papaver atlanticum</name>
    <dbReference type="NCBI Taxonomy" id="357466"/>
    <lineage>
        <taxon>Eukaryota</taxon>
        <taxon>Viridiplantae</taxon>
        <taxon>Streptophyta</taxon>
        <taxon>Embryophyta</taxon>
        <taxon>Tracheophyta</taxon>
        <taxon>Spermatophyta</taxon>
        <taxon>Magnoliopsida</taxon>
        <taxon>Ranunculales</taxon>
        <taxon>Papaveraceae</taxon>
        <taxon>Papaveroideae</taxon>
        <taxon>Papaver</taxon>
    </lineage>
</organism>
<dbReference type="PANTHER" id="PTHR31358">
    <property type="entry name" value="PROTEIN WVD2-LIKE 4"/>
    <property type="match status" value="1"/>
</dbReference>
<evidence type="ECO:0000256" key="4">
    <source>
        <dbReference type="ARBA" id="ARBA00022701"/>
    </source>
</evidence>
<dbReference type="InterPro" id="IPR044833">
    <property type="entry name" value="WDL5/6"/>
</dbReference>
<feature type="region of interest" description="Disordered" evidence="7">
    <location>
        <begin position="294"/>
        <end position="441"/>
    </location>
</feature>
<keyword evidence="5" id="KW-0206">Cytoskeleton</keyword>